<evidence type="ECO:0000259" key="3">
    <source>
        <dbReference type="Pfam" id="PF17853"/>
    </source>
</evidence>
<reference evidence="5" key="3">
    <citation type="submission" date="2016-08" db="EMBL/GenBank/DDBJ databases">
        <title>Sequencing, Assembly and Comparative Genomics of S. aureofaciens ATCC 10762.</title>
        <authorList>
            <person name="Gradnigo J.S."/>
            <person name="Johnson N."/>
            <person name="Somerville G.A."/>
        </authorList>
    </citation>
    <scope>NUCLEOTIDE SEQUENCE [LARGE SCALE GENOMIC DNA]</scope>
    <source>
        <strain evidence="5">ATCC 10762</strain>
    </source>
</reference>
<dbReference type="EMBL" id="JPRF03000012">
    <property type="protein sequence ID" value="OEV38868.1"/>
    <property type="molecule type" value="Genomic_DNA"/>
</dbReference>
<dbReference type="AlphaFoldDB" id="A0A1E7NE06"/>
<dbReference type="InterPro" id="IPR041522">
    <property type="entry name" value="CdaR_GGDEF"/>
</dbReference>
<accession>A0A8H9HAT0</accession>
<organism evidence="5 6">
    <name type="scientific">Kitasatospora aureofaciens</name>
    <name type="common">Streptomyces aureofaciens</name>
    <dbReference type="NCBI Taxonomy" id="1894"/>
    <lineage>
        <taxon>Bacteria</taxon>
        <taxon>Bacillati</taxon>
        <taxon>Actinomycetota</taxon>
        <taxon>Actinomycetes</taxon>
        <taxon>Kitasatosporales</taxon>
        <taxon>Streptomycetaceae</taxon>
        <taxon>Kitasatospora</taxon>
    </lineage>
</organism>
<protein>
    <submittedName>
        <fullName evidence="4">PucR family transcriptional regulator</fullName>
    </submittedName>
</protein>
<dbReference type="OrthoDB" id="3190266at2"/>
<name>A0A1E7NE06_KITAU</name>
<reference evidence="6" key="4">
    <citation type="submission" date="2016-08" db="EMBL/GenBank/DDBJ databases">
        <title>Sequencing, assembly and comparative genomics of S. aureofaciens ATCC 10762.</title>
        <authorList>
            <person name="Gradnigo J.S."/>
            <person name="Johnson N."/>
            <person name="Somerville G.A."/>
        </authorList>
    </citation>
    <scope>NUCLEOTIDE SEQUENCE [LARGE SCALE GENOMIC DNA]</scope>
    <source>
        <strain evidence="6">ATCC 10762 / DSM 40127 / CCM 3239 / JCM 4008 / LMG 5968 / NBRC 12843 / NCIMB 8234 / A-377</strain>
    </source>
</reference>
<evidence type="ECO:0000313" key="5">
    <source>
        <dbReference type="EMBL" id="OEV38868.1"/>
    </source>
</evidence>
<evidence type="ECO:0000256" key="1">
    <source>
        <dbReference type="ARBA" id="ARBA00006754"/>
    </source>
</evidence>
<dbReference type="Proteomes" id="UP000037395">
    <property type="component" value="Unassembled WGS sequence"/>
</dbReference>
<comment type="similarity">
    <text evidence="1">Belongs to the CdaR family.</text>
</comment>
<accession>A0A1E7NE06</accession>
<dbReference type="Pfam" id="PF13556">
    <property type="entry name" value="HTH_30"/>
    <property type="match status" value="1"/>
</dbReference>
<dbReference type="GeneID" id="97483210"/>
<dbReference type="KEGG" id="kau:B6264_22330"/>
<evidence type="ECO:0000313" key="4">
    <source>
        <dbReference type="EMBL" id="GGU54006.1"/>
    </source>
</evidence>
<gene>
    <name evidence="4" type="ORF">GCM10010502_00020</name>
    <name evidence="5" type="ORF">HS99_0019595</name>
</gene>
<evidence type="ECO:0000313" key="6">
    <source>
        <dbReference type="Proteomes" id="UP000037395"/>
    </source>
</evidence>
<dbReference type="EMBL" id="BMUB01000001">
    <property type="protein sequence ID" value="GGU54006.1"/>
    <property type="molecule type" value="Genomic_DNA"/>
</dbReference>
<feature type="domain" description="PucR C-terminal helix-turn-helix" evidence="2">
    <location>
        <begin position="467"/>
        <end position="521"/>
    </location>
</feature>
<keyword evidence="6" id="KW-1185">Reference proteome</keyword>
<feature type="domain" description="CdaR GGDEF-like" evidence="3">
    <location>
        <begin position="287"/>
        <end position="411"/>
    </location>
</feature>
<reference evidence="4" key="1">
    <citation type="journal article" date="2014" name="Int. J. Syst. Evol. Microbiol.">
        <title>Complete genome sequence of Corynebacterium casei LMG S-19264T (=DSM 44701T), isolated from a smear-ripened cheese.</title>
        <authorList>
            <consortium name="US DOE Joint Genome Institute (JGI-PGF)"/>
            <person name="Walter F."/>
            <person name="Albersmeier A."/>
            <person name="Kalinowski J."/>
            <person name="Ruckert C."/>
        </authorList>
    </citation>
    <scope>NUCLEOTIDE SEQUENCE</scope>
    <source>
        <strain evidence="4">JCM 4434</strain>
    </source>
</reference>
<proteinExistence type="inferred from homology"/>
<dbReference type="Proteomes" id="UP000610124">
    <property type="component" value="Unassembled WGS sequence"/>
</dbReference>
<dbReference type="PANTHER" id="PTHR33744:SF17">
    <property type="entry name" value="CONSERVED PROTEIN"/>
    <property type="match status" value="1"/>
</dbReference>
<dbReference type="InterPro" id="IPR051448">
    <property type="entry name" value="CdaR-like_regulators"/>
</dbReference>
<comment type="caution">
    <text evidence="5">The sequence shown here is derived from an EMBL/GenBank/DDBJ whole genome shotgun (WGS) entry which is preliminary data.</text>
</comment>
<dbReference type="Pfam" id="PF17853">
    <property type="entry name" value="GGDEF_2"/>
    <property type="match status" value="1"/>
</dbReference>
<reference evidence="4" key="5">
    <citation type="submission" date="2020-09" db="EMBL/GenBank/DDBJ databases">
        <authorList>
            <person name="Sun Q."/>
            <person name="Ohkuma M."/>
        </authorList>
    </citation>
    <scope>NUCLEOTIDE SEQUENCE</scope>
    <source>
        <strain evidence="4">JCM 4434</strain>
    </source>
</reference>
<sequence length="532" mass="56988">MTAPAGITLGVVLDSLGTDLLRPLALPRGREVAVGAPTIHDTEAAGAGLTDAIVLVPGRLTADVLEWAAEHHAKAVVMRAGATDTAALTQAAERTGVALLERSAEISWGQLYTLIDALRAITSPVFEPNRHRSTDLFALANDIAVRAGGAVAIEDLSMRVLAYSTVPGQLVDDARRDGILGRRVPDHPTHAEEYAAVLRSDTAVWSYEPKEYRPRLAVAIRDGGEALGTIWVLQGDESLAEEAADVLAEGARLAAPHLARVSLAADAERRQRAERLGWLFRGLGVTRELADSFGIRFDAPATVLVIGRFGDPAGHARGVSPDSAAEYVGDLLRMGLSAYRLGAAAGALDGQAVAVVDTASDAPVIQLIIATVLARARDTLDSGWRAGISRTVPGLADISTGLSQARQALKVVCGPFGKAEIGRHEELAAPMFLRDVYEALRYRPALDAEPLSTVLDHDARHGTEYEKTLRCWIAGHYDVPRAAEAMTLHPNTLRHRLRRLAELIDIDDPDLRLALALQLRLRLPDIGTKEAR</sequence>
<dbReference type="RefSeq" id="WP_030555417.1">
    <property type="nucleotide sequence ID" value="NZ_BMUB01000001.1"/>
</dbReference>
<dbReference type="InterPro" id="IPR042070">
    <property type="entry name" value="PucR_C-HTH_sf"/>
</dbReference>
<dbReference type="PANTHER" id="PTHR33744">
    <property type="entry name" value="CARBOHYDRATE DIACID REGULATOR"/>
    <property type="match status" value="1"/>
</dbReference>
<dbReference type="Gene3D" id="1.10.10.2840">
    <property type="entry name" value="PucR C-terminal helix-turn-helix domain"/>
    <property type="match status" value="1"/>
</dbReference>
<dbReference type="InterPro" id="IPR025736">
    <property type="entry name" value="PucR_C-HTH_dom"/>
</dbReference>
<reference evidence="5 6" key="2">
    <citation type="submission" date="2014-07" db="EMBL/GenBank/DDBJ databases">
        <authorList>
            <person name="Zhang J.E."/>
            <person name="Yang H."/>
            <person name="Guo J."/>
            <person name="Deng Z."/>
            <person name="Luo H."/>
            <person name="Luo M."/>
            <person name="Zhao B."/>
        </authorList>
    </citation>
    <scope>NUCLEOTIDE SEQUENCE [LARGE SCALE GENOMIC DNA]</scope>
    <source>
        <strain evidence="5">ATCC 10762</strain>
        <strain evidence="6">ATCC 10762 / DSM 40127 / CCM 3239 / JCM 4008 / LMG 5968 / NBRC 12843 / NCIMB 8234 / A-377</strain>
    </source>
</reference>
<evidence type="ECO:0000259" key="2">
    <source>
        <dbReference type="Pfam" id="PF13556"/>
    </source>
</evidence>